<organism evidence="10 11">
    <name type="scientific">Oryzihumus leptocrescens</name>
    <dbReference type="NCBI Taxonomy" id="297536"/>
    <lineage>
        <taxon>Bacteria</taxon>
        <taxon>Bacillati</taxon>
        <taxon>Actinomycetota</taxon>
        <taxon>Actinomycetes</taxon>
        <taxon>Micrococcales</taxon>
        <taxon>Intrasporangiaceae</taxon>
        <taxon>Oryzihumus</taxon>
    </lineage>
</organism>
<keyword evidence="2 7" id="KW-0548">Nucleotidyltransferase</keyword>
<keyword evidence="1 7" id="KW-0808">Transferase</keyword>
<comment type="similarity">
    <text evidence="7">Belongs to the GlnE family.</text>
</comment>
<evidence type="ECO:0000256" key="2">
    <source>
        <dbReference type="ARBA" id="ARBA00022695"/>
    </source>
</evidence>
<dbReference type="GO" id="GO:0047388">
    <property type="term" value="F:[glutamine synthetase]-adenylyl-L-tyrosine phosphorylase activity"/>
    <property type="evidence" value="ECO:0007669"/>
    <property type="project" value="UniProtKB-EC"/>
</dbReference>
<dbReference type="CDD" id="cd05401">
    <property type="entry name" value="NT_GlnE_GlnD_like"/>
    <property type="match status" value="2"/>
</dbReference>
<dbReference type="InterPro" id="IPR005190">
    <property type="entry name" value="GlnE_rpt_dom"/>
</dbReference>
<dbReference type="PANTHER" id="PTHR30621:SF0">
    <property type="entry name" value="BIFUNCTIONAL GLUTAMINE SYNTHETASE ADENYLYLTRANSFERASE_ADENYLYL-REMOVING ENZYME"/>
    <property type="match status" value="1"/>
</dbReference>
<proteinExistence type="inferred from homology"/>
<dbReference type="EC" id="2.7.7.42" evidence="7"/>
<dbReference type="RefSeq" id="WP_141787937.1">
    <property type="nucleotide sequence ID" value="NZ_BAAAKX010000005.1"/>
</dbReference>
<dbReference type="SUPFAM" id="SSF81593">
    <property type="entry name" value="Nucleotidyltransferase substrate binding subunit/domain"/>
    <property type="match status" value="2"/>
</dbReference>
<evidence type="ECO:0000256" key="6">
    <source>
        <dbReference type="ARBA" id="ARBA00023268"/>
    </source>
</evidence>
<dbReference type="GO" id="GO:0005524">
    <property type="term" value="F:ATP binding"/>
    <property type="evidence" value="ECO:0007669"/>
    <property type="project" value="UniProtKB-UniRule"/>
</dbReference>
<sequence>MSTSSRATSRTGTLARLGFAEPERAGTLLADPALAGLTDPFDDVFEDGLPDALGAVADPDLALLGLVRLMEALRATDPDHEDGSPEVRELVAALRHAGPGRDRLLALLGASSALVDHLVSHPGDWTYAAHARRRGPHERRAAMVAAVTDRGERTAYDALRVAYRRELLGIAALDLTADDPVVELPFTAQALADLAAASLEAALAIAREEADGEDPGCRFAVIGMGKAGGRELNYVSDVDVIFVAEPAEGADEDAALAYATQLATGLMRACSASTPEGTLWPVDAALRPEGKQGPLVRTVASHRHYYERWAKTWEFQALLKARPVAGDPALGQAYLDAVQPLVWQAASREHFVEDVQAMRRRVEDHVPTAEAPRQLKLGPGGLRDVEFSVQLLQLVHGRADETLRSGTTLEALAALSRGGYVGRDDAAVLDESYRLLRTLEHRIQLFRLRRTHLMPTAEPDLRRLGRAIGHRRDPAKSVVAQWQQQAREVRRLHERLFYRPLLTAAAKLSSDDSRLTPEAAVERLAALGFRDPAGALRHLEALTTGVSRRAAIQRTLLPVMLQWFADEADPDAGLLSFRRISESLGTTHWYLKMLRDEGSAAERLAHVLARSRFAADLLTRAPESVAILGDAGGLTPRSREALLTTMGAAVKRHTTPEDAMNAARVVRRQELFRIAVADLTGQLDLAGVGRALTDLTAAVLQAALDVATARVEGDRGRPLGTRLLVVGMGRLGGGEMGYGSDADVMFVHEPEPGVGEEDAQSAAVAVVQEVRRLLGAAGPDPQLVVDADLRPEGKAGPLARSLSSYRAYYDRWSLTWERQALLRAAPVAGDVALGEEFVALIDPLRWPEGGIPDPAVREIRTLKARMESERLPRGGDPRTHFKLGLGGLSDVEWTVQLLQLQHAHQVTGLRTTGTLEALAAAEEAGLLPAEDAEALRRAWTFTSALRNAAVLWRGRPVDSLPSDLRDADGIGRIVGRRAATGHELAEAYRRTARRARKAVVAHFYESDPA</sequence>
<evidence type="ECO:0000256" key="1">
    <source>
        <dbReference type="ARBA" id="ARBA00022679"/>
    </source>
</evidence>
<keyword evidence="4 7" id="KW-0067">ATP-binding</keyword>
<keyword evidence="10" id="KW-0436">Ligase</keyword>
<dbReference type="GO" id="GO:0016874">
    <property type="term" value="F:ligase activity"/>
    <property type="evidence" value="ECO:0007669"/>
    <property type="project" value="UniProtKB-KW"/>
</dbReference>
<dbReference type="PANTHER" id="PTHR30621">
    <property type="entry name" value="GLUTAMINE SYNTHETASE ADENYLYLTRANSFERASE"/>
    <property type="match status" value="1"/>
</dbReference>
<keyword evidence="6 7" id="KW-0511">Multifunctional enzyme</keyword>
<evidence type="ECO:0000259" key="9">
    <source>
        <dbReference type="Pfam" id="PF08335"/>
    </source>
</evidence>
<dbReference type="EC" id="2.7.7.89" evidence="7"/>
<feature type="region of interest" description="Adenylyl removase" evidence="7">
    <location>
        <begin position="1"/>
        <end position="501"/>
    </location>
</feature>
<protein>
    <recommendedName>
        <fullName evidence="7">Bifunctional glutamine synthetase adenylyltransferase/adenylyl-removing enzyme</fullName>
    </recommendedName>
    <alternativeName>
        <fullName evidence="7">ATP:glutamine synthetase adenylyltransferase</fullName>
    </alternativeName>
    <alternativeName>
        <fullName evidence="7">ATase</fullName>
    </alternativeName>
    <domain>
        <recommendedName>
            <fullName evidence="7">Glutamine synthetase adenylyl-L-tyrosine phosphorylase</fullName>
            <ecNumber evidence="7">2.7.7.89</ecNumber>
        </recommendedName>
        <alternativeName>
            <fullName evidence="7">Adenylyl removase</fullName>
            <shortName evidence="7">AR</shortName>
            <shortName evidence="7">AT-N</shortName>
        </alternativeName>
    </domain>
    <domain>
        <recommendedName>
            <fullName evidence="7">Glutamine synthetase adenylyl transferase</fullName>
            <ecNumber evidence="7">2.7.7.42</ecNumber>
        </recommendedName>
        <alternativeName>
            <fullName evidence="7">Adenylyl transferase</fullName>
            <shortName evidence="7">AT</shortName>
            <shortName evidence="7">AT-C</shortName>
        </alternativeName>
    </domain>
</protein>
<dbReference type="Proteomes" id="UP000319514">
    <property type="component" value="Unassembled WGS sequence"/>
</dbReference>
<dbReference type="GO" id="GO:0005829">
    <property type="term" value="C:cytosol"/>
    <property type="evidence" value="ECO:0007669"/>
    <property type="project" value="TreeGrafter"/>
</dbReference>
<dbReference type="GO" id="GO:0000820">
    <property type="term" value="P:regulation of glutamine family amino acid metabolic process"/>
    <property type="evidence" value="ECO:0007669"/>
    <property type="project" value="UniProtKB-UniRule"/>
</dbReference>
<feature type="domain" description="PII-uridylyltransferase/Glutamine-synthetase adenylyltransferase" evidence="9">
    <location>
        <begin position="357"/>
        <end position="497"/>
    </location>
</feature>
<evidence type="ECO:0000256" key="7">
    <source>
        <dbReference type="HAMAP-Rule" id="MF_00802"/>
    </source>
</evidence>
<dbReference type="GO" id="GO:0008882">
    <property type="term" value="F:[glutamate-ammonia-ligase] adenylyltransferase activity"/>
    <property type="evidence" value="ECO:0007669"/>
    <property type="project" value="UniProtKB-UniRule"/>
</dbReference>
<dbReference type="NCBIfam" id="NF010707">
    <property type="entry name" value="PRK14109.1"/>
    <property type="match status" value="1"/>
</dbReference>
<evidence type="ECO:0000313" key="11">
    <source>
        <dbReference type="Proteomes" id="UP000319514"/>
    </source>
</evidence>
<dbReference type="GO" id="GO:0000287">
    <property type="term" value="F:magnesium ion binding"/>
    <property type="evidence" value="ECO:0007669"/>
    <property type="project" value="UniProtKB-UniRule"/>
</dbReference>
<feature type="domain" description="PII-uridylyltransferase/Glutamine-synthetase adenylyltransferase" evidence="9">
    <location>
        <begin position="878"/>
        <end position="1003"/>
    </location>
</feature>
<dbReference type="HAMAP" id="MF_00802">
    <property type="entry name" value="GlnE"/>
    <property type="match status" value="1"/>
</dbReference>
<keyword evidence="3 7" id="KW-0547">Nucleotide-binding</keyword>
<dbReference type="Gene3D" id="3.30.460.10">
    <property type="entry name" value="Beta Polymerase, domain 2"/>
    <property type="match status" value="2"/>
</dbReference>
<name>A0A542ZI02_9MICO</name>
<evidence type="ECO:0000259" key="8">
    <source>
        <dbReference type="Pfam" id="PF03710"/>
    </source>
</evidence>
<feature type="domain" description="Glutamate-ammonia ligase adenylyltransferase repeated" evidence="8">
    <location>
        <begin position="139"/>
        <end position="335"/>
    </location>
</feature>
<comment type="caution">
    <text evidence="10">The sequence shown here is derived from an EMBL/GenBank/DDBJ whole genome shotgun (WGS) entry which is preliminary data.</text>
</comment>
<comment type="catalytic activity">
    <reaction evidence="7">
        <text>[glutamine synthetase]-O(4)-(5'-adenylyl)-L-tyrosine + phosphate = [glutamine synthetase]-L-tyrosine + ADP</text>
        <dbReference type="Rhea" id="RHEA:43716"/>
        <dbReference type="Rhea" id="RHEA-COMP:10660"/>
        <dbReference type="Rhea" id="RHEA-COMP:10661"/>
        <dbReference type="ChEBI" id="CHEBI:43474"/>
        <dbReference type="ChEBI" id="CHEBI:46858"/>
        <dbReference type="ChEBI" id="CHEBI:83624"/>
        <dbReference type="ChEBI" id="CHEBI:456216"/>
        <dbReference type="EC" id="2.7.7.89"/>
    </reaction>
</comment>
<feature type="region of interest" description="Adenylyl transferase" evidence="7">
    <location>
        <begin position="509"/>
        <end position="1009"/>
    </location>
</feature>
<dbReference type="Pfam" id="PF08335">
    <property type="entry name" value="GlnD_UR_UTase"/>
    <property type="match status" value="2"/>
</dbReference>
<dbReference type="SUPFAM" id="SSF81301">
    <property type="entry name" value="Nucleotidyltransferase"/>
    <property type="match status" value="2"/>
</dbReference>
<reference evidence="10 11" key="1">
    <citation type="submission" date="2019-06" db="EMBL/GenBank/DDBJ databases">
        <title>Sequencing the genomes of 1000 actinobacteria strains.</title>
        <authorList>
            <person name="Klenk H.-P."/>
        </authorList>
    </citation>
    <scope>NUCLEOTIDE SEQUENCE [LARGE SCALE GENOMIC DNA]</scope>
    <source>
        <strain evidence="10 11">DSM 18082</strain>
    </source>
</reference>
<feature type="domain" description="Glutamate-ammonia ligase adenylyltransferase repeated" evidence="8">
    <location>
        <begin position="602"/>
        <end position="837"/>
    </location>
</feature>
<evidence type="ECO:0000313" key="10">
    <source>
        <dbReference type="EMBL" id="TQL59988.1"/>
    </source>
</evidence>
<evidence type="ECO:0000256" key="5">
    <source>
        <dbReference type="ARBA" id="ARBA00022842"/>
    </source>
</evidence>
<dbReference type="Pfam" id="PF03710">
    <property type="entry name" value="GlnE"/>
    <property type="match status" value="2"/>
</dbReference>
<comment type="function">
    <text evidence="7">Involved in the regulation of glutamine synthetase GlnA, a key enzyme in the process to assimilate ammonia. When cellular nitrogen levels are high, the C-terminal adenylyl transferase (AT) inactivates GlnA by covalent transfer of an adenylyl group from ATP to specific tyrosine residue of GlnA, thus reducing its activity. Conversely, when nitrogen levels are low, the N-terminal adenylyl removase (AR) activates GlnA by removing the adenylyl group by phosphorolysis, increasing its activity. The regulatory region of GlnE binds the signal transduction protein PII (GlnB) which indicates the nitrogen status of the cell.</text>
</comment>
<comment type="catalytic activity">
    <reaction evidence="7">
        <text>[glutamine synthetase]-L-tyrosine + ATP = [glutamine synthetase]-O(4)-(5'-adenylyl)-L-tyrosine + diphosphate</text>
        <dbReference type="Rhea" id="RHEA:18589"/>
        <dbReference type="Rhea" id="RHEA-COMP:10660"/>
        <dbReference type="Rhea" id="RHEA-COMP:10661"/>
        <dbReference type="ChEBI" id="CHEBI:30616"/>
        <dbReference type="ChEBI" id="CHEBI:33019"/>
        <dbReference type="ChEBI" id="CHEBI:46858"/>
        <dbReference type="ChEBI" id="CHEBI:83624"/>
        <dbReference type="EC" id="2.7.7.42"/>
    </reaction>
</comment>
<keyword evidence="11" id="KW-1185">Reference proteome</keyword>
<dbReference type="Gene3D" id="1.20.120.1510">
    <property type="match status" value="1"/>
</dbReference>
<dbReference type="InterPro" id="IPR023057">
    <property type="entry name" value="GlnE"/>
</dbReference>
<accession>A0A542ZI02</accession>
<dbReference type="InterPro" id="IPR043519">
    <property type="entry name" value="NT_sf"/>
</dbReference>
<dbReference type="InterPro" id="IPR013546">
    <property type="entry name" value="PII_UdlTrfase/GS_AdlTrfase"/>
</dbReference>
<evidence type="ECO:0000256" key="3">
    <source>
        <dbReference type="ARBA" id="ARBA00022741"/>
    </source>
</evidence>
<comment type="cofactor">
    <cofactor evidence="7">
        <name>Mg(2+)</name>
        <dbReference type="ChEBI" id="CHEBI:18420"/>
    </cofactor>
</comment>
<evidence type="ECO:0000256" key="4">
    <source>
        <dbReference type="ARBA" id="ARBA00022840"/>
    </source>
</evidence>
<keyword evidence="5 7" id="KW-0460">Magnesium</keyword>
<dbReference type="EMBL" id="VFOQ01000001">
    <property type="protein sequence ID" value="TQL59988.1"/>
    <property type="molecule type" value="Genomic_DNA"/>
</dbReference>
<dbReference type="OrthoDB" id="9759366at2"/>
<gene>
    <name evidence="7" type="primary">glnE</name>
    <name evidence="10" type="ORF">FB474_1363</name>
</gene>
<dbReference type="Gene3D" id="1.20.120.330">
    <property type="entry name" value="Nucleotidyltransferases domain 2"/>
    <property type="match status" value="2"/>
</dbReference>
<dbReference type="AlphaFoldDB" id="A0A542ZI02"/>